<dbReference type="EMBL" id="JAOL01000166">
    <property type="protein sequence ID" value="EUA86941.1"/>
    <property type="molecule type" value="Genomic_DNA"/>
</dbReference>
<evidence type="ECO:0000313" key="2">
    <source>
        <dbReference type="Proteomes" id="UP000020681"/>
    </source>
</evidence>
<keyword evidence="2" id="KW-1185">Reference proteome</keyword>
<dbReference type="Proteomes" id="UP000020681">
    <property type="component" value="Unassembled WGS sequence"/>
</dbReference>
<name>A0ABP3AB70_MYCUL</name>
<protein>
    <submittedName>
        <fullName evidence="1">Uncharacterized protein</fullName>
    </submittedName>
</protein>
<accession>A0ABP3AB70</accession>
<gene>
    <name evidence="1" type="ORF">I551_6495</name>
</gene>
<organism evidence="1 2">
    <name type="scientific">Mycobacterium ulcerans str. Harvey</name>
    <dbReference type="NCBI Taxonomy" id="1299332"/>
    <lineage>
        <taxon>Bacteria</taxon>
        <taxon>Bacillati</taxon>
        <taxon>Actinomycetota</taxon>
        <taxon>Actinomycetes</taxon>
        <taxon>Mycobacteriales</taxon>
        <taxon>Mycobacteriaceae</taxon>
        <taxon>Mycobacterium</taxon>
        <taxon>Mycobacterium ulcerans group</taxon>
    </lineage>
</organism>
<sequence length="50" mass="5430">MVVEEPDAIDLAAFGAGRESLEQRWWLAGGLADCHRRSRGDRQYGGVGIG</sequence>
<evidence type="ECO:0000313" key="1">
    <source>
        <dbReference type="EMBL" id="EUA86941.1"/>
    </source>
</evidence>
<reference evidence="1 2" key="1">
    <citation type="submission" date="2014-01" db="EMBL/GenBank/DDBJ databases">
        <authorList>
            <person name="Dobos K."/>
            <person name="Lenaerts A."/>
            <person name="Ordway D."/>
            <person name="DeGroote M.A."/>
            <person name="Parker T."/>
            <person name="Sizemore C."/>
            <person name="Tallon L.J."/>
            <person name="Sadzewicz L.K."/>
            <person name="Sengamalay N."/>
            <person name="Fraser C.M."/>
            <person name="Hine E."/>
            <person name="Shefchek K.A."/>
            <person name="Das S.P."/>
            <person name="Tettelin H."/>
        </authorList>
    </citation>
    <scope>NUCLEOTIDE SEQUENCE [LARGE SCALE GENOMIC DNA]</scope>
    <source>
        <strain evidence="1 2">Harvey</strain>
    </source>
</reference>
<comment type="caution">
    <text evidence="1">The sequence shown here is derived from an EMBL/GenBank/DDBJ whole genome shotgun (WGS) entry which is preliminary data.</text>
</comment>
<proteinExistence type="predicted"/>